<dbReference type="GO" id="GO:0003746">
    <property type="term" value="F:translation elongation factor activity"/>
    <property type="evidence" value="ECO:0007669"/>
    <property type="project" value="UniProtKB-KW"/>
</dbReference>
<evidence type="ECO:0000313" key="1">
    <source>
        <dbReference type="EMBL" id="PIM94881.1"/>
    </source>
</evidence>
<reference evidence="1" key="1">
    <citation type="submission" date="2017-09" db="EMBL/GenBank/DDBJ databases">
        <authorList>
            <person name="Campbell M.A."/>
            <person name="Lukasik P."/>
            <person name="Simon C."/>
            <person name="McCutcheon J.P."/>
        </authorList>
    </citation>
    <scope>NUCLEOTIDE SEQUENCE [LARGE SCALE GENOMIC DNA]</scope>
    <source>
        <strain evidence="1">MAGCAS</strain>
    </source>
</reference>
<accession>A0ABX4MEL4</accession>
<organism evidence="1 2">
    <name type="scientific">Candidatus Hodgkinia cicadicola</name>
    <dbReference type="NCBI Taxonomy" id="573658"/>
    <lineage>
        <taxon>Bacteria</taxon>
        <taxon>Pseudomonadati</taxon>
        <taxon>Pseudomonadota</taxon>
        <taxon>Alphaproteobacteria</taxon>
        <taxon>Hyphomicrobiales</taxon>
        <taxon>Candidatus Hodgkinia</taxon>
    </lineage>
</organism>
<keyword evidence="1" id="KW-0648">Protein biosynthesis</keyword>
<dbReference type="Proteomes" id="UP000229707">
    <property type="component" value="Unassembled WGS sequence"/>
</dbReference>
<protein>
    <submittedName>
        <fullName evidence="1">Elongation factor EF-Ts</fullName>
    </submittedName>
</protein>
<sequence length="243" mass="28292">MTICIWISKEIIPISATSFTLNLISDPVVLTLNKLTNLSFEDCIRITNENNNDLEKSLKQAYLQIYKPPFNILNGNWFSTIIPTRSRIYLFKLYSSTPIYNNRNNWELRNTLNKMINNLPLNTEMVFKLEVVTGIMLHSCIGLKYDATMFEFYLHKRVNDSIYKGLALTLTSSTSTQQNLIPLTRFLCRLSYFRMPIPQTNILSNITNETFETNFIKATQKLIQTFNKTNNCTTTLRRVFIIK</sequence>
<gene>
    <name evidence="1" type="primary">tsf</name>
    <name evidence="1" type="ORF">MAGCAS_234</name>
</gene>
<keyword evidence="1" id="KW-0251">Elongation factor</keyword>
<dbReference type="EMBL" id="NXGL01000070">
    <property type="protein sequence ID" value="PIM94881.1"/>
    <property type="molecule type" value="Genomic_DNA"/>
</dbReference>
<evidence type="ECO:0000313" key="2">
    <source>
        <dbReference type="Proteomes" id="UP000229707"/>
    </source>
</evidence>
<proteinExistence type="predicted"/>
<keyword evidence="2" id="KW-1185">Reference proteome</keyword>
<name>A0ABX4MEL4_9HYPH</name>
<comment type="caution">
    <text evidence="1">The sequence shown here is derived from an EMBL/GenBank/DDBJ whole genome shotgun (WGS) entry which is preliminary data.</text>
</comment>